<comment type="similarity">
    <text evidence="1">Belongs to the CutA family.</text>
</comment>
<dbReference type="InterPro" id="IPR015867">
    <property type="entry name" value="N-reg_PII/ATP_PRibTrfase_C"/>
</dbReference>
<name>A0ABP9KWP2_9RHOB</name>
<dbReference type="PANTHER" id="PTHR23419:SF8">
    <property type="entry name" value="FI09726P"/>
    <property type="match status" value="1"/>
</dbReference>
<protein>
    <submittedName>
        <fullName evidence="2">Divalent-cation tolerance protein CutA</fullName>
    </submittedName>
</protein>
<dbReference type="InterPro" id="IPR004323">
    <property type="entry name" value="Ion_tolerance_CutA"/>
</dbReference>
<proteinExistence type="inferred from homology"/>
<keyword evidence="3" id="KW-1185">Reference proteome</keyword>
<evidence type="ECO:0000313" key="3">
    <source>
        <dbReference type="Proteomes" id="UP001499910"/>
    </source>
</evidence>
<dbReference type="PANTHER" id="PTHR23419">
    <property type="entry name" value="DIVALENT CATION TOLERANCE CUTA-RELATED"/>
    <property type="match status" value="1"/>
</dbReference>
<dbReference type="Gene3D" id="3.30.70.120">
    <property type="match status" value="1"/>
</dbReference>
<dbReference type="InterPro" id="IPR011322">
    <property type="entry name" value="N-reg_PII-like_a/b"/>
</dbReference>
<dbReference type="Pfam" id="PF03091">
    <property type="entry name" value="CutA1"/>
    <property type="match status" value="1"/>
</dbReference>
<dbReference type="EMBL" id="BAABHW010000001">
    <property type="protein sequence ID" value="GAA5065264.1"/>
    <property type="molecule type" value="Genomic_DNA"/>
</dbReference>
<dbReference type="RefSeq" id="WP_259547102.1">
    <property type="nucleotide sequence ID" value="NZ_BAABHW010000001.1"/>
</dbReference>
<gene>
    <name evidence="2" type="ORF">GCM10023209_02610</name>
</gene>
<dbReference type="SUPFAM" id="SSF54913">
    <property type="entry name" value="GlnB-like"/>
    <property type="match status" value="1"/>
</dbReference>
<evidence type="ECO:0000313" key="2">
    <source>
        <dbReference type="EMBL" id="GAA5065264.1"/>
    </source>
</evidence>
<reference evidence="3" key="1">
    <citation type="journal article" date="2019" name="Int. J. Syst. Evol. Microbiol.">
        <title>The Global Catalogue of Microorganisms (GCM) 10K type strain sequencing project: providing services to taxonomists for standard genome sequencing and annotation.</title>
        <authorList>
            <consortium name="The Broad Institute Genomics Platform"/>
            <consortium name="The Broad Institute Genome Sequencing Center for Infectious Disease"/>
            <person name="Wu L."/>
            <person name="Ma J."/>
        </authorList>
    </citation>
    <scope>NUCLEOTIDE SEQUENCE [LARGE SCALE GENOMIC DNA]</scope>
    <source>
        <strain evidence="3">JCM 18015</strain>
    </source>
</reference>
<sequence length="107" mass="11831">MIHVTTTCANLDQAREIAREVLTARLAACVNITPGVVSLFHWQGQIEEDTEVTLVAKTTPERRADLVAAIQRSHPYDLPVISWEEVGTTPDARRWCYAETGAAQSPD</sequence>
<evidence type="ECO:0000256" key="1">
    <source>
        <dbReference type="ARBA" id="ARBA00010169"/>
    </source>
</evidence>
<accession>A0ABP9KWP2</accession>
<dbReference type="Proteomes" id="UP001499910">
    <property type="component" value="Unassembled WGS sequence"/>
</dbReference>
<comment type="caution">
    <text evidence="2">The sequence shown here is derived from an EMBL/GenBank/DDBJ whole genome shotgun (WGS) entry which is preliminary data.</text>
</comment>
<organism evidence="2 3">
    <name type="scientific">[Roseibacterium] beibuensis</name>
    <dbReference type="NCBI Taxonomy" id="1193142"/>
    <lineage>
        <taxon>Bacteria</taxon>
        <taxon>Pseudomonadati</taxon>
        <taxon>Pseudomonadota</taxon>
        <taxon>Alphaproteobacteria</taxon>
        <taxon>Rhodobacterales</taxon>
        <taxon>Roseobacteraceae</taxon>
        <taxon>Roseicyclus</taxon>
    </lineage>
</organism>